<organism evidence="1 2">
    <name type="scientific">Diabrotica balteata</name>
    <name type="common">Banded cucumber beetle</name>
    <dbReference type="NCBI Taxonomy" id="107213"/>
    <lineage>
        <taxon>Eukaryota</taxon>
        <taxon>Metazoa</taxon>
        <taxon>Ecdysozoa</taxon>
        <taxon>Arthropoda</taxon>
        <taxon>Hexapoda</taxon>
        <taxon>Insecta</taxon>
        <taxon>Pterygota</taxon>
        <taxon>Neoptera</taxon>
        <taxon>Endopterygota</taxon>
        <taxon>Coleoptera</taxon>
        <taxon>Polyphaga</taxon>
        <taxon>Cucujiformia</taxon>
        <taxon>Chrysomeloidea</taxon>
        <taxon>Chrysomelidae</taxon>
        <taxon>Galerucinae</taxon>
        <taxon>Diabroticina</taxon>
        <taxon>Diabroticites</taxon>
        <taxon>Diabrotica</taxon>
    </lineage>
</organism>
<dbReference type="EMBL" id="OU898280">
    <property type="protein sequence ID" value="CAG9834586.1"/>
    <property type="molecule type" value="Genomic_DNA"/>
</dbReference>
<dbReference type="AlphaFoldDB" id="A0A9N9T309"/>
<proteinExistence type="predicted"/>
<dbReference type="Proteomes" id="UP001153709">
    <property type="component" value="Chromosome 5"/>
</dbReference>
<name>A0A9N9T309_DIABA</name>
<protein>
    <submittedName>
        <fullName evidence="1">Uncharacterized protein</fullName>
    </submittedName>
</protein>
<evidence type="ECO:0000313" key="2">
    <source>
        <dbReference type="Proteomes" id="UP001153709"/>
    </source>
</evidence>
<accession>A0A9N9T309</accession>
<keyword evidence="2" id="KW-1185">Reference proteome</keyword>
<sequence>MYKVYQKFLKGVQLKVQAQEGYFSQLNIEDVPLTSKSISQLKVQAQEGYCSQLNIEDVPSTSKSIGVNTNPTNEALELANSKEKIKLLNEQVAELLQIKSAVGKLFTPKQLKRLQNPKIRTVINEKLNKLLNTSGYPDNNIIIYFM</sequence>
<gene>
    <name evidence="1" type="ORF">DIABBA_LOCUS7879</name>
</gene>
<evidence type="ECO:0000313" key="1">
    <source>
        <dbReference type="EMBL" id="CAG9834586.1"/>
    </source>
</evidence>
<reference evidence="1" key="1">
    <citation type="submission" date="2022-01" db="EMBL/GenBank/DDBJ databases">
        <authorList>
            <person name="King R."/>
        </authorList>
    </citation>
    <scope>NUCLEOTIDE SEQUENCE</scope>
</reference>